<evidence type="ECO:0000313" key="4">
    <source>
        <dbReference type="Proteomes" id="UP001498476"/>
    </source>
</evidence>
<evidence type="ECO:0000256" key="2">
    <source>
        <dbReference type="SAM" id="SignalP"/>
    </source>
</evidence>
<feature type="compositionally biased region" description="Polar residues" evidence="1">
    <location>
        <begin position="392"/>
        <end position="402"/>
    </location>
</feature>
<name>A0ABR1GGE5_9HYPO</name>
<keyword evidence="2" id="KW-0732">Signal</keyword>
<sequence length="509" mass="58224">MAFRQLKPFALFLLFVCVLAPTVASDNRQWTRRDPCPTKIVTPFPTNAPFGTHDAIHEAMKTCSNITKLDLSPAGHSCEYPVLRWNLSFALDGSDRYLSSLRVLVLEAYDFDDVEWEEIVASRPNWSNEDGSWPTSSSSSSFIVLATGVFYHARWWIERAQYYLPRFLDSTNYSPWELDKAPRWYRWSSVSFEQRSKGNMELWLDAMDFSQVHTLSIKEYYSLKPKGHGLLHRLPAVLPSLRSLTIRGRWVDWKTELEMWEAAPGPLPKNKWKTPRRPRAGDFILALPASSLTNLTWTESDTCDPYVFDVVLQHHGASLRQLEWTNAELEKDPRPTLSTDQLRSLGRWAPALTSLTIDLNREKQDWPREKLKTLARSLPKLTDLTINLNLHTADGKNSTSESNVRKNIPSGSGPLAQPLLNAEGAREMLHLLLQSQASKSLETVTFREGNWEWPAFSNGRIGEGWIADMRSWVTCRIPGPDELRIEGESWCRAGSNSEYDEQLVEQVCR</sequence>
<feature type="chain" id="PRO_5046655095" evidence="2">
    <location>
        <begin position="25"/>
        <end position="509"/>
    </location>
</feature>
<comment type="caution">
    <text evidence="3">The sequence shown here is derived from an EMBL/GenBank/DDBJ whole genome shotgun (WGS) entry which is preliminary data.</text>
</comment>
<feature type="region of interest" description="Disordered" evidence="1">
    <location>
        <begin position="392"/>
        <end position="413"/>
    </location>
</feature>
<organism evidence="3 4">
    <name type="scientific">Neonectria punicea</name>
    <dbReference type="NCBI Taxonomy" id="979145"/>
    <lineage>
        <taxon>Eukaryota</taxon>
        <taxon>Fungi</taxon>
        <taxon>Dikarya</taxon>
        <taxon>Ascomycota</taxon>
        <taxon>Pezizomycotina</taxon>
        <taxon>Sordariomycetes</taxon>
        <taxon>Hypocreomycetidae</taxon>
        <taxon>Hypocreales</taxon>
        <taxon>Nectriaceae</taxon>
        <taxon>Neonectria</taxon>
    </lineage>
</organism>
<dbReference type="SUPFAM" id="SSF52047">
    <property type="entry name" value="RNI-like"/>
    <property type="match status" value="1"/>
</dbReference>
<reference evidence="3 4" key="1">
    <citation type="journal article" date="2025" name="Microbiol. Resour. Announc.">
        <title>Draft genome sequences for Neonectria magnoliae and Neonectria punicea, canker pathogens of Liriodendron tulipifera and Acer saccharum in West Virginia.</title>
        <authorList>
            <person name="Petronek H.M."/>
            <person name="Kasson M.T."/>
            <person name="Metheny A.M."/>
            <person name="Stauder C.M."/>
            <person name="Lovett B."/>
            <person name="Lynch S.C."/>
            <person name="Garnas J.R."/>
            <person name="Kasson L.R."/>
            <person name="Stajich J.E."/>
        </authorList>
    </citation>
    <scope>NUCLEOTIDE SEQUENCE [LARGE SCALE GENOMIC DNA]</scope>
    <source>
        <strain evidence="3 4">NRRL 64653</strain>
    </source>
</reference>
<feature type="signal peptide" evidence="2">
    <location>
        <begin position="1"/>
        <end position="24"/>
    </location>
</feature>
<dbReference type="EMBL" id="JAZAVJ010000653">
    <property type="protein sequence ID" value="KAK7393896.1"/>
    <property type="molecule type" value="Genomic_DNA"/>
</dbReference>
<protein>
    <submittedName>
        <fullName evidence="3">Uncharacterized protein</fullName>
    </submittedName>
</protein>
<gene>
    <name evidence="3" type="ORF">QQX98_013324</name>
</gene>
<proteinExistence type="predicted"/>
<keyword evidence="4" id="KW-1185">Reference proteome</keyword>
<accession>A0ABR1GGE5</accession>
<evidence type="ECO:0000256" key="1">
    <source>
        <dbReference type="SAM" id="MobiDB-lite"/>
    </source>
</evidence>
<dbReference type="Proteomes" id="UP001498476">
    <property type="component" value="Unassembled WGS sequence"/>
</dbReference>
<evidence type="ECO:0000313" key="3">
    <source>
        <dbReference type="EMBL" id="KAK7393896.1"/>
    </source>
</evidence>